<reference evidence="2" key="1">
    <citation type="submission" date="2020-02" db="EMBL/GenBank/DDBJ databases">
        <authorList>
            <person name="Meier V. D."/>
        </authorList>
    </citation>
    <scope>NUCLEOTIDE SEQUENCE</scope>
    <source>
        <strain evidence="2">AVDCRST_MAG93</strain>
    </source>
</reference>
<evidence type="ECO:0000256" key="1">
    <source>
        <dbReference type="SAM" id="MobiDB-lite"/>
    </source>
</evidence>
<feature type="non-terminal residue" evidence="2">
    <location>
        <position position="121"/>
    </location>
</feature>
<proteinExistence type="predicted"/>
<feature type="region of interest" description="Disordered" evidence="1">
    <location>
        <begin position="1"/>
        <end position="121"/>
    </location>
</feature>
<accession>A0A6J4KFR9</accession>
<name>A0A6J4KFR9_9CHLR</name>
<dbReference type="AlphaFoldDB" id="A0A6J4KFR9"/>
<organism evidence="2">
    <name type="scientific">uncultured Chloroflexia bacterium</name>
    <dbReference type="NCBI Taxonomy" id="1672391"/>
    <lineage>
        <taxon>Bacteria</taxon>
        <taxon>Bacillati</taxon>
        <taxon>Chloroflexota</taxon>
        <taxon>Chloroflexia</taxon>
        <taxon>environmental samples</taxon>
    </lineage>
</organism>
<feature type="non-terminal residue" evidence="2">
    <location>
        <position position="1"/>
    </location>
</feature>
<evidence type="ECO:0000313" key="2">
    <source>
        <dbReference type="EMBL" id="CAA9304780.1"/>
    </source>
</evidence>
<feature type="compositionally biased region" description="Basic and acidic residues" evidence="1">
    <location>
        <begin position="33"/>
        <end position="51"/>
    </location>
</feature>
<dbReference type="EMBL" id="CADCTR010001628">
    <property type="protein sequence ID" value="CAA9304780.1"/>
    <property type="molecule type" value="Genomic_DNA"/>
</dbReference>
<sequence length="121" mass="14122">GRSTGSIRNQDPNARRLPRRAHRRLVRHTQRSPRCDHGDRNSPRQRGEERPRRAHRRVHGGQELRPAQGDRRRRPIAKRELPGRPRKARPRQAPPRTREQRDQPAPRPGGARQGREALPVL</sequence>
<protein>
    <submittedName>
        <fullName evidence="2">Uncharacterized protein</fullName>
    </submittedName>
</protein>
<feature type="compositionally biased region" description="Polar residues" evidence="1">
    <location>
        <begin position="1"/>
        <end position="12"/>
    </location>
</feature>
<feature type="compositionally biased region" description="Basic residues" evidence="1">
    <location>
        <begin position="16"/>
        <end position="31"/>
    </location>
</feature>
<gene>
    <name evidence="2" type="ORF">AVDCRST_MAG93-4845</name>
</gene>